<dbReference type="InterPro" id="IPR014001">
    <property type="entry name" value="Helicase_ATP-bd"/>
</dbReference>
<keyword evidence="5" id="KW-0508">mRNA splicing</keyword>
<keyword evidence="9" id="KW-1185">Reference proteome</keyword>
<dbReference type="KEGG" id="pfy:PFICI_13652"/>
<reference evidence="9" key="1">
    <citation type="journal article" date="2015" name="BMC Genomics">
        <title>Genomic and transcriptomic analysis of the endophytic fungus Pestalotiopsis fici reveals its lifestyle and high potential for synthesis of natural products.</title>
        <authorList>
            <person name="Wang X."/>
            <person name="Zhang X."/>
            <person name="Liu L."/>
            <person name="Xiang M."/>
            <person name="Wang W."/>
            <person name="Sun X."/>
            <person name="Che Y."/>
            <person name="Guo L."/>
            <person name="Liu G."/>
            <person name="Guo L."/>
            <person name="Wang C."/>
            <person name="Yin W.B."/>
            <person name="Stadler M."/>
            <person name="Zhang X."/>
            <person name="Liu X."/>
        </authorList>
    </citation>
    <scope>NUCLEOTIDE SEQUENCE [LARGE SCALE GENOMIC DNA]</scope>
    <source>
        <strain evidence="9">W106-1 / CGMCC3.15140</strain>
    </source>
</reference>
<dbReference type="InterPro" id="IPR027417">
    <property type="entry name" value="P-loop_NTPase"/>
</dbReference>
<dbReference type="Gene3D" id="3.40.50.300">
    <property type="entry name" value="P-loop containing nucleotide triphosphate hydrolases"/>
    <property type="match status" value="1"/>
</dbReference>
<dbReference type="eggNOG" id="KOG0925">
    <property type="taxonomic scope" value="Eukaryota"/>
</dbReference>
<dbReference type="GO" id="GO:0006397">
    <property type="term" value="P:mRNA processing"/>
    <property type="evidence" value="ECO:0007669"/>
    <property type="project" value="UniProtKB-KW"/>
</dbReference>
<dbReference type="SMART" id="SM00487">
    <property type="entry name" value="DEXDc"/>
    <property type="match status" value="1"/>
</dbReference>
<dbReference type="InParanoid" id="W3WMT3"/>
<protein>
    <recommendedName>
        <fullName evidence="1">RNA helicase</fullName>
        <ecNumber evidence="1">3.6.4.13</ecNumber>
    </recommendedName>
</protein>
<evidence type="ECO:0000259" key="7">
    <source>
        <dbReference type="PROSITE" id="PS51192"/>
    </source>
</evidence>
<evidence type="ECO:0000256" key="3">
    <source>
        <dbReference type="ARBA" id="ARBA00022801"/>
    </source>
</evidence>
<keyword evidence="4" id="KW-0067">ATP-binding</keyword>
<gene>
    <name evidence="8" type="ORF">PFICI_13652</name>
</gene>
<dbReference type="GO" id="GO:0005524">
    <property type="term" value="F:ATP binding"/>
    <property type="evidence" value="ECO:0007669"/>
    <property type="project" value="InterPro"/>
</dbReference>
<feature type="domain" description="Helicase ATP-binding" evidence="7">
    <location>
        <begin position="54"/>
        <end position="210"/>
    </location>
</feature>
<dbReference type="OMA" id="VWKEKQT"/>
<name>W3WMT3_PESFW</name>
<evidence type="ECO:0000256" key="6">
    <source>
        <dbReference type="ARBA" id="ARBA00047984"/>
    </source>
</evidence>
<keyword evidence="2" id="KW-0507">mRNA processing</keyword>
<dbReference type="GO" id="GO:0016787">
    <property type="term" value="F:hydrolase activity"/>
    <property type="evidence" value="ECO:0007669"/>
    <property type="project" value="UniProtKB-KW"/>
</dbReference>
<keyword evidence="4" id="KW-0347">Helicase</keyword>
<organism evidence="8 9">
    <name type="scientific">Pestalotiopsis fici (strain W106-1 / CGMCC3.15140)</name>
    <dbReference type="NCBI Taxonomy" id="1229662"/>
    <lineage>
        <taxon>Eukaryota</taxon>
        <taxon>Fungi</taxon>
        <taxon>Dikarya</taxon>
        <taxon>Ascomycota</taxon>
        <taxon>Pezizomycotina</taxon>
        <taxon>Sordariomycetes</taxon>
        <taxon>Xylariomycetidae</taxon>
        <taxon>Amphisphaeriales</taxon>
        <taxon>Sporocadaceae</taxon>
        <taxon>Pestalotiopsis</taxon>
    </lineage>
</organism>
<dbReference type="EC" id="3.6.4.13" evidence="1"/>
<dbReference type="GO" id="GO:0003723">
    <property type="term" value="F:RNA binding"/>
    <property type="evidence" value="ECO:0007669"/>
    <property type="project" value="TreeGrafter"/>
</dbReference>
<dbReference type="PANTHER" id="PTHR18934">
    <property type="entry name" value="ATP-DEPENDENT RNA HELICASE"/>
    <property type="match status" value="1"/>
</dbReference>
<dbReference type="AlphaFoldDB" id="W3WMT3"/>
<evidence type="ECO:0000256" key="5">
    <source>
        <dbReference type="ARBA" id="ARBA00023187"/>
    </source>
</evidence>
<dbReference type="GeneID" id="19278665"/>
<dbReference type="GO" id="GO:0008380">
    <property type="term" value="P:RNA splicing"/>
    <property type="evidence" value="ECO:0007669"/>
    <property type="project" value="UniProtKB-KW"/>
</dbReference>
<dbReference type="HOGENOM" id="CLU_1555326_0_0_1"/>
<keyword evidence="3" id="KW-0378">Hydrolase</keyword>
<accession>W3WMT3</accession>
<evidence type="ECO:0000256" key="2">
    <source>
        <dbReference type="ARBA" id="ARBA00022664"/>
    </source>
</evidence>
<dbReference type="RefSeq" id="XP_007840424.1">
    <property type="nucleotide sequence ID" value="XM_007842233.1"/>
</dbReference>
<dbReference type="EMBL" id="KI912119">
    <property type="protein sequence ID" value="ETS75168.1"/>
    <property type="molecule type" value="Genomic_DNA"/>
</dbReference>
<dbReference type="PANTHER" id="PTHR18934:SF109">
    <property type="entry name" value="ATP-DEPENDENT RNA HELICASE DHX15 HOMOLOG"/>
    <property type="match status" value="1"/>
</dbReference>
<evidence type="ECO:0000313" key="9">
    <source>
        <dbReference type="Proteomes" id="UP000030651"/>
    </source>
</evidence>
<dbReference type="STRING" id="1229662.W3WMT3"/>
<comment type="catalytic activity">
    <reaction evidence="6">
        <text>ATP + H2O = ADP + phosphate + H(+)</text>
        <dbReference type="Rhea" id="RHEA:13065"/>
        <dbReference type="ChEBI" id="CHEBI:15377"/>
        <dbReference type="ChEBI" id="CHEBI:15378"/>
        <dbReference type="ChEBI" id="CHEBI:30616"/>
        <dbReference type="ChEBI" id="CHEBI:43474"/>
        <dbReference type="ChEBI" id="CHEBI:456216"/>
        <dbReference type="EC" id="3.6.4.13"/>
    </reaction>
</comment>
<dbReference type="OrthoDB" id="4777019at2759"/>
<sequence length="210" mass="23723">MDQLRRNQTTAEQATALEDGNNNFLTNKPYSARFRELLKQRRRLPVSANRSRFLELYQRSRVIILTSDTGSGKTTQSTQFILFDEFASGKMVACTQPRRLAATSVATRVAEELDVELGAQVGYNVRFDVKGSKETRLGYMTDGKLLAGAMADPLFSKYCCIIIDEAHERTIPTDILLALLKRAISDRDDLSVVIMSATLDAQRFQKSFWR</sequence>
<evidence type="ECO:0000313" key="8">
    <source>
        <dbReference type="EMBL" id="ETS75168.1"/>
    </source>
</evidence>
<dbReference type="Pfam" id="PF00270">
    <property type="entry name" value="DEAD"/>
    <property type="match status" value="1"/>
</dbReference>
<evidence type="ECO:0000256" key="4">
    <source>
        <dbReference type="ARBA" id="ARBA00022806"/>
    </source>
</evidence>
<dbReference type="PROSITE" id="PS51192">
    <property type="entry name" value="HELICASE_ATP_BIND_1"/>
    <property type="match status" value="1"/>
</dbReference>
<dbReference type="Proteomes" id="UP000030651">
    <property type="component" value="Unassembled WGS sequence"/>
</dbReference>
<dbReference type="SUPFAM" id="SSF52540">
    <property type="entry name" value="P-loop containing nucleoside triphosphate hydrolases"/>
    <property type="match status" value="1"/>
</dbReference>
<keyword evidence="4" id="KW-0547">Nucleotide-binding</keyword>
<proteinExistence type="predicted"/>
<dbReference type="GO" id="GO:0003724">
    <property type="term" value="F:RNA helicase activity"/>
    <property type="evidence" value="ECO:0007669"/>
    <property type="project" value="UniProtKB-EC"/>
</dbReference>
<dbReference type="InterPro" id="IPR011545">
    <property type="entry name" value="DEAD/DEAH_box_helicase_dom"/>
</dbReference>
<evidence type="ECO:0000256" key="1">
    <source>
        <dbReference type="ARBA" id="ARBA00012552"/>
    </source>
</evidence>